<proteinExistence type="predicted"/>
<dbReference type="InterPro" id="IPR011990">
    <property type="entry name" value="TPR-like_helical_dom_sf"/>
</dbReference>
<gene>
    <name evidence="1" type="ORF">P7H43_11085</name>
</gene>
<organism evidence="1 2">
    <name type="scientific">Enterococcus asini</name>
    <dbReference type="NCBI Taxonomy" id="57732"/>
    <lineage>
        <taxon>Bacteria</taxon>
        <taxon>Bacillati</taxon>
        <taxon>Bacillota</taxon>
        <taxon>Bacilli</taxon>
        <taxon>Lactobacillales</taxon>
        <taxon>Enterococcaceae</taxon>
        <taxon>Enterococcus</taxon>
    </lineage>
</organism>
<evidence type="ECO:0008006" key="3">
    <source>
        <dbReference type="Google" id="ProtNLM"/>
    </source>
</evidence>
<name>A0AAW8U1S4_9ENTE</name>
<dbReference type="EMBL" id="JARQBJ010000005">
    <property type="protein sequence ID" value="MDT2811020.1"/>
    <property type="molecule type" value="Genomic_DNA"/>
</dbReference>
<reference evidence="1" key="1">
    <citation type="submission" date="2023-03" db="EMBL/GenBank/DDBJ databases">
        <authorList>
            <person name="Shen W."/>
            <person name="Cai J."/>
        </authorList>
    </citation>
    <scope>NUCLEOTIDE SEQUENCE</scope>
    <source>
        <strain evidence="1">B226-2</strain>
    </source>
</reference>
<dbReference type="Gene3D" id="1.25.40.10">
    <property type="entry name" value="Tetratricopeptide repeat domain"/>
    <property type="match status" value="1"/>
</dbReference>
<dbReference type="RefSeq" id="WP_010753659.1">
    <property type="nucleotide sequence ID" value="NZ_CABJBY010000005.1"/>
</dbReference>
<dbReference type="AlphaFoldDB" id="A0AAW8U1S4"/>
<accession>A0AAW8U1S4</accession>
<dbReference type="Proteomes" id="UP001256711">
    <property type="component" value="Unassembled WGS sequence"/>
</dbReference>
<evidence type="ECO:0000313" key="2">
    <source>
        <dbReference type="Proteomes" id="UP001256711"/>
    </source>
</evidence>
<sequence>MPELNPQDVPVILIRDAQGNTIEKISMREWRKRKAIQQDESFEIKLYRQALTYYGDQDFDKAEDLFLYLCEINDYGDYSYIERLANLYRGQNRPDKERGLLLIAYRKLREDPVAQRIDKRLAGLDAAFLPKRGTLYQE</sequence>
<protein>
    <recommendedName>
        <fullName evidence="3">Bacterial transcriptional activator domain-containing protein</fullName>
    </recommendedName>
</protein>
<comment type="caution">
    <text evidence="1">The sequence shown here is derived from an EMBL/GenBank/DDBJ whole genome shotgun (WGS) entry which is preliminary data.</text>
</comment>
<evidence type="ECO:0000313" key="1">
    <source>
        <dbReference type="EMBL" id="MDT2811020.1"/>
    </source>
</evidence>
<dbReference type="GeneID" id="78366053"/>